<dbReference type="InterPro" id="IPR002893">
    <property type="entry name" value="Znf_MYND"/>
</dbReference>
<proteinExistence type="predicted"/>
<dbReference type="GO" id="GO:0008270">
    <property type="term" value="F:zinc ion binding"/>
    <property type="evidence" value="ECO:0007669"/>
    <property type="project" value="UniProtKB-KW"/>
</dbReference>
<keyword evidence="2 4" id="KW-0863">Zinc-finger</keyword>
<keyword evidence="7" id="KW-1185">Reference proteome</keyword>
<accession>A0AAW1RB69</accession>
<gene>
    <name evidence="6" type="ORF">WJX74_000646</name>
</gene>
<reference evidence="6 7" key="1">
    <citation type="journal article" date="2024" name="Nat. Commun.">
        <title>Phylogenomics reveals the evolutionary origins of lichenization in chlorophyte algae.</title>
        <authorList>
            <person name="Puginier C."/>
            <person name="Libourel C."/>
            <person name="Otte J."/>
            <person name="Skaloud P."/>
            <person name="Haon M."/>
            <person name="Grisel S."/>
            <person name="Petersen M."/>
            <person name="Berrin J.G."/>
            <person name="Delaux P.M."/>
            <person name="Dal Grande F."/>
            <person name="Keller J."/>
        </authorList>
    </citation>
    <scope>NUCLEOTIDE SEQUENCE [LARGE SCALE GENOMIC DNA]</scope>
    <source>
        <strain evidence="6 7">SAG 2145</strain>
    </source>
</reference>
<sequence>MKAGWTSLPVELRAHIASKAHTDLDAASLHFADRNKSSKAGCLFTQSRNAEDARFLEVVRKNLNTLRAPPSCEVPDHLQIEPLSWSDKIVDGDVEYHVSKFVVAGRVCFLIASYLWQADERVVLRGTPRRLLSLGSADNVVSFFAGVSRMSCLQAVAVDPWKSPMVRGVSIDPYTRQSEIVELPSATLSASMENLLHPSAVHEGCQEADFQAVAEFMGISRPLDVNAYYLWTKRQRAVLFTGNCTPDMRHCFRIGRPGKPVKPTAYFGKCVLIFYQPPVPGVHRTSSYRNLPGAPAPLPPSPHCAPLLPSIEWLHGDPSEFSMASGVAYKIVNGCMVSDVELAPSVCAMCRGHFRKLLHCAGCKKVSYCTKDCQKAHWRIHKKECRK</sequence>
<keyword evidence="1" id="KW-0479">Metal-binding</keyword>
<dbReference type="EMBL" id="JALJOS010000014">
    <property type="protein sequence ID" value="KAK9831031.1"/>
    <property type="molecule type" value="Genomic_DNA"/>
</dbReference>
<keyword evidence="3" id="KW-0862">Zinc</keyword>
<organism evidence="6 7">
    <name type="scientific">Apatococcus lobatus</name>
    <dbReference type="NCBI Taxonomy" id="904363"/>
    <lineage>
        <taxon>Eukaryota</taxon>
        <taxon>Viridiplantae</taxon>
        <taxon>Chlorophyta</taxon>
        <taxon>core chlorophytes</taxon>
        <taxon>Trebouxiophyceae</taxon>
        <taxon>Chlorellales</taxon>
        <taxon>Chlorellaceae</taxon>
        <taxon>Apatococcus</taxon>
    </lineage>
</organism>
<dbReference type="Pfam" id="PF01753">
    <property type="entry name" value="zf-MYND"/>
    <property type="match status" value="1"/>
</dbReference>
<dbReference type="PROSITE" id="PS01360">
    <property type="entry name" value="ZF_MYND_1"/>
    <property type="match status" value="1"/>
</dbReference>
<evidence type="ECO:0000256" key="4">
    <source>
        <dbReference type="PROSITE-ProRule" id="PRU00134"/>
    </source>
</evidence>
<feature type="domain" description="MYND-type" evidence="5">
    <location>
        <begin position="347"/>
        <end position="385"/>
    </location>
</feature>
<dbReference type="Gene3D" id="6.10.140.2220">
    <property type="match status" value="1"/>
</dbReference>
<dbReference type="Proteomes" id="UP001438707">
    <property type="component" value="Unassembled WGS sequence"/>
</dbReference>
<evidence type="ECO:0000259" key="5">
    <source>
        <dbReference type="PROSITE" id="PS50865"/>
    </source>
</evidence>
<protein>
    <recommendedName>
        <fullName evidence="5">MYND-type domain-containing protein</fullName>
    </recommendedName>
</protein>
<dbReference type="AlphaFoldDB" id="A0AAW1RB69"/>
<dbReference type="SUPFAM" id="SSF144232">
    <property type="entry name" value="HIT/MYND zinc finger-like"/>
    <property type="match status" value="1"/>
</dbReference>
<evidence type="ECO:0000256" key="3">
    <source>
        <dbReference type="ARBA" id="ARBA00022833"/>
    </source>
</evidence>
<evidence type="ECO:0000313" key="7">
    <source>
        <dbReference type="Proteomes" id="UP001438707"/>
    </source>
</evidence>
<name>A0AAW1RB69_9CHLO</name>
<evidence type="ECO:0000256" key="2">
    <source>
        <dbReference type="ARBA" id="ARBA00022771"/>
    </source>
</evidence>
<evidence type="ECO:0000256" key="1">
    <source>
        <dbReference type="ARBA" id="ARBA00022723"/>
    </source>
</evidence>
<dbReference type="PROSITE" id="PS50865">
    <property type="entry name" value="ZF_MYND_2"/>
    <property type="match status" value="1"/>
</dbReference>
<comment type="caution">
    <text evidence="6">The sequence shown here is derived from an EMBL/GenBank/DDBJ whole genome shotgun (WGS) entry which is preliminary data.</text>
</comment>
<evidence type="ECO:0000313" key="6">
    <source>
        <dbReference type="EMBL" id="KAK9831031.1"/>
    </source>
</evidence>